<keyword evidence="2" id="KW-1133">Transmembrane helix</keyword>
<dbReference type="InterPro" id="IPR017853">
    <property type="entry name" value="GH"/>
</dbReference>
<dbReference type="AlphaFoldDB" id="A0A2H5XEW3"/>
<gene>
    <name evidence="3" type="ORF">HRbin17_02252</name>
</gene>
<feature type="transmembrane region" description="Helical" evidence="2">
    <location>
        <begin position="7"/>
        <end position="30"/>
    </location>
</feature>
<keyword evidence="2" id="KW-0812">Transmembrane</keyword>
<organism evidence="3 4">
    <name type="scientific">Candidatus Fervidibacter japonicus</name>
    <dbReference type="NCBI Taxonomy" id="2035412"/>
    <lineage>
        <taxon>Bacteria</taxon>
        <taxon>Candidatus Fervidibacterota</taxon>
        <taxon>Candidatus Fervidibacter</taxon>
    </lineage>
</organism>
<proteinExistence type="predicted"/>
<feature type="region of interest" description="Disordered" evidence="1">
    <location>
        <begin position="430"/>
        <end position="449"/>
    </location>
</feature>
<keyword evidence="2" id="KW-0472">Membrane</keyword>
<protein>
    <submittedName>
        <fullName evidence="3">Uncharacterized protein</fullName>
    </submittedName>
</protein>
<name>A0A2H5XEW3_9BACT</name>
<accession>A0A2H5XEW3</accession>
<sequence>MQREVSTFAGLTAMIAIAAILTVILFPVFVQAGEQAQQSSSIAQPQGTPPDVFIVADFKSLEGWRAFPWPDRDGARHTSRIAISLSTAQKPHETVMRIDYAFASDHSTQVCIDYALPPCANYAELVFSVFGDGSGNVLEVWTGEQARGWRGAGSLKLDFTGWRTVTLRLDDNFTALTHTLRFVVRRVNGLGEHTILLDDIILRQPAEKKLPADYSFAPELSEPPPFRRKKEFRVERRQVGDRTVVLIDGEPLVCILDASSDPKYLELAQRAGANCFALDLYWRDLEPLPGFSNWSRLRKFVDWLGEAGFAVIMLVNIHQPRWLLAQRGDEPLDNGLLYPNAPLVRQSFTRFLERFLPEFASARNLIAIGVSAGGEADANFPEIPGLKTAWRKSPTLLAEFRAFLASKYGNDKAWCEAWQVKNPTARIEEAVPPEPLGDPNGPWTDFRQC</sequence>
<dbReference type="Proteomes" id="UP000236173">
    <property type="component" value="Unassembled WGS sequence"/>
</dbReference>
<dbReference type="EMBL" id="BEHT01000035">
    <property type="protein sequence ID" value="GBC99721.1"/>
    <property type="molecule type" value="Genomic_DNA"/>
</dbReference>
<evidence type="ECO:0000313" key="3">
    <source>
        <dbReference type="EMBL" id="GBC99721.1"/>
    </source>
</evidence>
<evidence type="ECO:0000256" key="2">
    <source>
        <dbReference type="SAM" id="Phobius"/>
    </source>
</evidence>
<reference evidence="4" key="1">
    <citation type="submission" date="2017-09" db="EMBL/GenBank/DDBJ databases">
        <title>Metaegenomics of thermophilic ammonia-oxidizing enrichment culture.</title>
        <authorList>
            <person name="Kato S."/>
            <person name="Suzuki K."/>
        </authorList>
    </citation>
    <scope>NUCLEOTIDE SEQUENCE [LARGE SCALE GENOMIC DNA]</scope>
</reference>
<dbReference type="SUPFAM" id="SSF51445">
    <property type="entry name" value="(Trans)glycosidases"/>
    <property type="match status" value="1"/>
</dbReference>
<evidence type="ECO:0000313" key="4">
    <source>
        <dbReference type="Proteomes" id="UP000236173"/>
    </source>
</evidence>
<evidence type="ECO:0000256" key="1">
    <source>
        <dbReference type="SAM" id="MobiDB-lite"/>
    </source>
</evidence>
<comment type="caution">
    <text evidence="3">The sequence shown here is derived from an EMBL/GenBank/DDBJ whole genome shotgun (WGS) entry which is preliminary data.</text>
</comment>
<dbReference type="Gene3D" id="3.20.20.80">
    <property type="entry name" value="Glycosidases"/>
    <property type="match status" value="1"/>
</dbReference>